<dbReference type="Gene3D" id="2.60.120.260">
    <property type="entry name" value="Galactose-binding domain-like"/>
    <property type="match status" value="1"/>
</dbReference>
<feature type="domain" description="Beta galactosidase small chain/" evidence="11">
    <location>
        <begin position="769"/>
        <end position="1040"/>
    </location>
</feature>
<dbReference type="RefSeq" id="WP_147438703.1">
    <property type="nucleotide sequence ID" value="NZ_JBCLPP010000005.1"/>
</dbReference>
<organism evidence="12 13">
    <name type="scientific">Heminiphilus faecis</name>
    <dbReference type="NCBI Taxonomy" id="2601703"/>
    <lineage>
        <taxon>Bacteria</taxon>
        <taxon>Pseudomonadati</taxon>
        <taxon>Bacteroidota</taxon>
        <taxon>Bacteroidia</taxon>
        <taxon>Bacteroidales</taxon>
        <taxon>Muribaculaceae</taxon>
        <taxon>Heminiphilus</taxon>
    </lineage>
</organism>
<comment type="subunit">
    <text evidence="4">Monomer.</text>
</comment>
<sequence>MTLSEMKRSIALMTIAVLWQFIVVAGNNHHDWEDENIVGINKLPYHATMVLPSLRDADERWLSLDGIWHFKWSPDPDCRPADFYRSGFDTSDWSEIDVPGHWQLQGFGKAIYTNQPYPFVLNPPKVTDEPPAHYYSYLHRNPVGSYRRSFDIDRLAADRRYILHFDGVESAMYVWINGHNVGYSQNSNSPAEFDITEFLVKGENTIAVEVYRWCDGSYLEDQDMWRLSGIFRSVGIWTRPDVHINDYFIQSTLDDSMDNGDVALTFDVINLSGKDAGGVAVELSVRGTDRNGNVVSVTAEKPLAVLKNKENVRYTVNCPVTAPSLWSAETPNLYDVTIRMKKRGVLVETFTYHTGFRKIKIDGEIFKINGVPVKLKGINRHEFLPRSGRTVDASSIHNDLILMKRANINMIRTSHYPDVPLFYELCDRYGFYVMDEANHESHGLGLGNKILGDAPSWEKAHVDRALSLVERDKNHPCVIIWSMGNEGGSGANLKAMRNAVLSIDSTRVIYSDTDRSISDIYDEGYLSPNDYKALADRISDRPVFMREYAYAMGNSTGNLKEYMDVFYSNPGILGGAIWEWCDKSLIKNINSDSVDYRKMPDTQHPANDEFWAIGGDFGDFPNDANYGIDGIVGSDRVPHPGYYEVRKVYQNLEFAIADTSLMTVSVENRYDFLPADDFDYVCEWYVDGHPVSRDYVMLKDGILHASEKPDTVGEKCLNISAVLRKPTLWADKGFAVAMEQFVFDEYADRCAVEKSRADMTVNESDRLITVERKDGFKLSFDKISGALVGWYYMDRAVIEAPLEPYFWKPANDVQRHNGYNERFGVWKEEIKSRHVTGCDVCVTDSCVRVSFDIDLSAVGASYNLQYDIAGSGVVRVSGRYNPYNPVAQFMPKYGFRVGIPIKYDNITWYGRGEWESYPDRKTGAFIGLYRKTLDCFGPDYVMAQDNSNRTDVRWFSLTDASGQGLRFTSATPFNFRAWPYDEDDIEAVKHKYELPIRSCMTVNIDRFIHGVGGNDGWGAKTAPEYCVDATENYCFDILISPID</sequence>
<evidence type="ECO:0000256" key="7">
    <source>
        <dbReference type="ARBA" id="ARBA00022837"/>
    </source>
</evidence>
<evidence type="ECO:0000259" key="11">
    <source>
        <dbReference type="SMART" id="SM01038"/>
    </source>
</evidence>
<dbReference type="Pfam" id="PF16353">
    <property type="entry name" value="LacZ_4"/>
    <property type="match status" value="1"/>
</dbReference>
<evidence type="ECO:0000256" key="3">
    <source>
        <dbReference type="ARBA" id="ARBA00007401"/>
    </source>
</evidence>
<comment type="catalytic activity">
    <reaction evidence="1 10">
        <text>Hydrolysis of terminal non-reducing beta-D-galactose residues in beta-D-galactosides.</text>
        <dbReference type="EC" id="3.2.1.23"/>
    </reaction>
</comment>
<dbReference type="EC" id="3.2.1.23" evidence="5 10"/>
<dbReference type="InterPro" id="IPR023232">
    <property type="entry name" value="Glyco_hydro_2_AS"/>
</dbReference>
<gene>
    <name evidence="12" type="ORF">AAK873_02585</name>
</gene>
<keyword evidence="8 10" id="KW-0326">Glycosidase</keyword>
<dbReference type="PROSITE" id="PS00608">
    <property type="entry name" value="GLYCOSYL_HYDROL_F2_2"/>
    <property type="match status" value="1"/>
</dbReference>
<dbReference type="Gene3D" id="2.70.98.10">
    <property type="match status" value="1"/>
</dbReference>
<dbReference type="InterPro" id="IPR017853">
    <property type="entry name" value="GH"/>
</dbReference>
<dbReference type="Pfam" id="PF00703">
    <property type="entry name" value="Glyco_hydro_2"/>
    <property type="match status" value="1"/>
</dbReference>
<dbReference type="Gene3D" id="2.60.40.10">
    <property type="entry name" value="Immunoglobulins"/>
    <property type="match status" value="2"/>
</dbReference>
<dbReference type="PRINTS" id="PR00132">
    <property type="entry name" value="GLHYDRLASE2"/>
</dbReference>
<keyword evidence="6 10" id="KW-0378">Hydrolase</keyword>
<dbReference type="InterPro" id="IPR014718">
    <property type="entry name" value="GH-type_carb-bd"/>
</dbReference>
<dbReference type="InterPro" id="IPR004199">
    <property type="entry name" value="B-gal_small/dom_5"/>
</dbReference>
<dbReference type="InterPro" id="IPR036156">
    <property type="entry name" value="Beta-gal/glucu_dom_sf"/>
</dbReference>
<evidence type="ECO:0000256" key="4">
    <source>
        <dbReference type="ARBA" id="ARBA00011245"/>
    </source>
</evidence>
<dbReference type="InterPro" id="IPR050347">
    <property type="entry name" value="Bact_Beta-galactosidase"/>
</dbReference>
<evidence type="ECO:0000256" key="1">
    <source>
        <dbReference type="ARBA" id="ARBA00001412"/>
    </source>
</evidence>
<evidence type="ECO:0000256" key="5">
    <source>
        <dbReference type="ARBA" id="ARBA00012756"/>
    </source>
</evidence>
<dbReference type="InterPro" id="IPR006102">
    <property type="entry name" value="Ig-like_GH2"/>
</dbReference>
<accession>A0ABV4CSZ5</accession>
<dbReference type="InterPro" id="IPR006103">
    <property type="entry name" value="Glyco_hydro_2_cat"/>
</dbReference>
<comment type="cofactor">
    <cofactor evidence="2">
        <name>Ca(2+)</name>
        <dbReference type="ChEBI" id="CHEBI:29108"/>
    </cofactor>
</comment>
<dbReference type="SMART" id="SM01038">
    <property type="entry name" value="Bgal_small_N"/>
    <property type="match status" value="1"/>
</dbReference>
<keyword evidence="7" id="KW-0106">Calcium</keyword>
<dbReference type="InterPro" id="IPR008979">
    <property type="entry name" value="Galactose-bd-like_sf"/>
</dbReference>
<evidence type="ECO:0000313" key="13">
    <source>
        <dbReference type="Proteomes" id="UP001565200"/>
    </source>
</evidence>
<evidence type="ECO:0000256" key="9">
    <source>
        <dbReference type="ARBA" id="ARBA00032230"/>
    </source>
</evidence>
<dbReference type="Proteomes" id="UP001565200">
    <property type="component" value="Unassembled WGS sequence"/>
</dbReference>
<dbReference type="EMBL" id="JBCLPP010000005">
    <property type="protein sequence ID" value="MEY8244503.1"/>
    <property type="molecule type" value="Genomic_DNA"/>
</dbReference>
<dbReference type="PROSITE" id="PS00719">
    <property type="entry name" value="GLYCOSYL_HYDROL_F2_1"/>
    <property type="match status" value="1"/>
</dbReference>
<evidence type="ECO:0000313" key="12">
    <source>
        <dbReference type="EMBL" id="MEY8244503.1"/>
    </source>
</evidence>
<dbReference type="Pfam" id="PF02929">
    <property type="entry name" value="Bgal_small_N"/>
    <property type="match status" value="1"/>
</dbReference>
<dbReference type="PANTHER" id="PTHR46323:SF2">
    <property type="entry name" value="BETA-GALACTOSIDASE"/>
    <property type="match status" value="1"/>
</dbReference>
<dbReference type="InterPro" id="IPR006101">
    <property type="entry name" value="Glyco_hydro_2"/>
</dbReference>
<evidence type="ECO:0000256" key="10">
    <source>
        <dbReference type="RuleBase" id="RU361154"/>
    </source>
</evidence>
<evidence type="ECO:0000256" key="6">
    <source>
        <dbReference type="ARBA" id="ARBA00022801"/>
    </source>
</evidence>
<dbReference type="GO" id="GO:0016787">
    <property type="term" value="F:hydrolase activity"/>
    <property type="evidence" value="ECO:0007669"/>
    <property type="project" value="UniProtKB-KW"/>
</dbReference>
<dbReference type="Pfam" id="PF02836">
    <property type="entry name" value="Glyco_hydro_2_C"/>
    <property type="match status" value="1"/>
</dbReference>
<dbReference type="InterPro" id="IPR011013">
    <property type="entry name" value="Gal_mutarotase_sf_dom"/>
</dbReference>
<dbReference type="SUPFAM" id="SSF49785">
    <property type="entry name" value="Galactose-binding domain-like"/>
    <property type="match status" value="1"/>
</dbReference>
<dbReference type="InterPro" id="IPR023230">
    <property type="entry name" value="Glyco_hydro_2_CS"/>
</dbReference>
<dbReference type="SUPFAM" id="SSF49303">
    <property type="entry name" value="beta-Galactosidase/glucuronidase domain"/>
    <property type="match status" value="2"/>
</dbReference>
<name>A0ABV4CSZ5_9BACT</name>
<dbReference type="SUPFAM" id="SSF51445">
    <property type="entry name" value="(Trans)glycosidases"/>
    <property type="match status" value="1"/>
</dbReference>
<dbReference type="Gene3D" id="3.20.20.80">
    <property type="entry name" value="Glycosidases"/>
    <property type="match status" value="1"/>
</dbReference>
<dbReference type="InterPro" id="IPR013783">
    <property type="entry name" value="Ig-like_fold"/>
</dbReference>
<protein>
    <recommendedName>
        <fullName evidence="5 10">Beta-galactosidase</fullName>
        <ecNumber evidence="5 10">3.2.1.23</ecNumber>
    </recommendedName>
    <alternativeName>
        <fullName evidence="9 10">Lactase</fullName>
    </alternativeName>
</protein>
<dbReference type="InterPro" id="IPR032312">
    <property type="entry name" value="LacZ_4"/>
</dbReference>
<evidence type="ECO:0000256" key="2">
    <source>
        <dbReference type="ARBA" id="ARBA00001913"/>
    </source>
</evidence>
<dbReference type="SUPFAM" id="SSF74650">
    <property type="entry name" value="Galactose mutarotase-like"/>
    <property type="match status" value="1"/>
</dbReference>
<comment type="caution">
    <text evidence="12">The sequence shown here is derived from an EMBL/GenBank/DDBJ whole genome shotgun (WGS) entry which is preliminary data.</text>
</comment>
<dbReference type="Pfam" id="PF02837">
    <property type="entry name" value="Glyco_hydro_2_N"/>
    <property type="match status" value="1"/>
</dbReference>
<dbReference type="PANTHER" id="PTHR46323">
    <property type="entry name" value="BETA-GALACTOSIDASE"/>
    <property type="match status" value="1"/>
</dbReference>
<reference evidence="12 13" key="1">
    <citation type="submission" date="2024-03" db="EMBL/GenBank/DDBJ databases">
        <title>Mouse gut bacterial collection (mGBC) of GemPharmatech.</title>
        <authorList>
            <person name="He Y."/>
            <person name="Dong L."/>
            <person name="Wu D."/>
            <person name="Gao X."/>
            <person name="Lin Z."/>
        </authorList>
    </citation>
    <scope>NUCLEOTIDE SEQUENCE [LARGE SCALE GENOMIC DNA]</scope>
    <source>
        <strain evidence="12 13">54-13</strain>
    </source>
</reference>
<keyword evidence="13" id="KW-1185">Reference proteome</keyword>
<evidence type="ECO:0000256" key="8">
    <source>
        <dbReference type="ARBA" id="ARBA00023295"/>
    </source>
</evidence>
<proteinExistence type="inferred from homology"/>
<comment type="similarity">
    <text evidence="3 10">Belongs to the glycosyl hydrolase 2 family.</text>
</comment>
<dbReference type="InterPro" id="IPR006104">
    <property type="entry name" value="Glyco_hydro_2_N"/>
</dbReference>